<feature type="coiled-coil region" evidence="1">
    <location>
        <begin position="317"/>
        <end position="347"/>
    </location>
</feature>
<protein>
    <recommendedName>
        <fullName evidence="3">No apical meristem-associated C-terminal domain-containing protein</fullName>
    </recommendedName>
</protein>
<dbReference type="EMBL" id="CP144753">
    <property type="protein sequence ID" value="WVZ93109.1"/>
    <property type="molecule type" value="Genomic_DNA"/>
</dbReference>
<evidence type="ECO:0000313" key="5">
    <source>
        <dbReference type="Proteomes" id="UP001341281"/>
    </source>
</evidence>
<gene>
    <name evidence="4" type="ORF">U9M48_039117</name>
</gene>
<proteinExistence type="predicted"/>
<evidence type="ECO:0000313" key="4">
    <source>
        <dbReference type="EMBL" id="WVZ93109.1"/>
    </source>
</evidence>
<dbReference type="AlphaFoldDB" id="A0AAQ3UK21"/>
<dbReference type="PANTHER" id="PTHR45023:SF4">
    <property type="entry name" value="GLYCINE-RICH PROTEIN-RELATED"/>
    <property type="match status" value="1"/>
</dbReference>
<reference evidence="4 5" key="1">
    <citation type="submission" date="2024-02" db="EMBL/GenBank/DDBJ databases">
        <title>High-quality chromosome-scale genome assembly of Pensacola bahiagrass (Paspalum notatum Flugge var. saurae).</title>
        <authorList>
            <person name="Vega J.M."/>
            <person name="Podio M."/>
            <person name="Orjuela J."/>
            <person name="Siena L.A."/>
            <person name="Pessino S.C."/>
            <person name="Combes M.C."/>
            <person name="Mariac C."/>
            <person name="Albertini E."/>
            <person name="Pupilli F."/>
            <person name="Ortiz J.P.A."/>
            <person name="Leblanc O."/>
        </authorList>
    </citation>
    <scope>NUCLEOTIDE SEQUENCE [LARGE SCALE GENOMIC DNA]</scope>
    <source>
        <strain evidence="4">R1</strain>
        <tissue evidence="4">Leaf</tissue>
    </source>
</reference>
<feature type="region of interest" description="Disordered" evidence="2">
    <location>
        <begin position="70"/>
        <end position="94"/>
    </location>
</feature>
<evidence type="ECO:0000259" key="3">
    <source>
        <dbReference type="Pfam" id="PF14303"/>
    </source>
</evidence>
<name>A0AAQ3UK21_PASNO</name>
<organism evidence="4 5">
    <name type="scientific">Paspalum notatum var. saurae</name>
    <dbReference type="NCBI Taxonomy" id="547442"/>
    <lineage>
        <taxon>Eukaryota</taxon>
        <taxon>Viridiplantae</taxon>
        <taxon>Streptophyta</taxon>
        <taxon>Embryophyta</taxon>
        <taxon>Tracheophyta</taxon>
        <taxon>Spermatophyta</taxon>
        <taxon>Magnoliopsida</taxon>
        <taxon>Liliopsida</taxon>
        <taxon>Poales</taxon>
        <taxon>Poaceae</taxon>
        <taxon>PACMAD clade</taxon>
        <taxon>Panicoideae</taxon>
        <taxon>Andropogonodae</taxon>
        <taxon>Paspaleae</taxon>
        <taxon>Paspalinae</taxon>
        <taxon>Paspalum</taxon>
    </lineage>
</organism>
<dbReference type="Pfam" id="PF14303">
    <property type="entry name" value="NAM-associated"/>
    <property type="match status" value="1"/>
</dbReference>
<evidence type="ECO:0000256" key="2">
    <source>
        <dbReference type="SAM" id="MobiDB-lite"/>
    </source>
</evidence>
<dbReference type="PANTHER" id="PTHR45023">
    <property type="match status" value="1"/>
</dbReference>
<sequence>MVGSKKALRNLGSKAYVKEVMDEYIASLHEASVGILGEGLLDAEGTGSRAMPPPPTVASKQSEAAMSAFGGVGNRDVAVPPRGRGKETTPRNQQSNFSVYEDNILCKSWLEISCDPVTNTGQRKESFWGRITARYNSQRGKYPERSQKSISTCWDLIKSEVGKFAGHMSEMIRSNPSGVSDSDKSVAAAANFAAIEKHNFSLMHCWHILKDEPKWLDLKRNMDRLKKSSQEVTPQNSNSNTVDLDPNEERPMGRDKAKAARKKATASYEFASKMHELSVQKMSLFKESEDERKAQLDEIVTPEKVKVEEAWEHRRTMEDLERERLAMDKQRLQMDAENQEKKEDERILAINLDQCLPYQHMYYQTLQEGIIEKLNARRRGRTVSHPIVLNEVVLKLEMESLIT</sequence>
<accession>A0AAQ3UK21</accession>
<feature type="region of interest" description="Disordered" evidence="2">
    <location>
        <begin position="226"/>
        <end position="255"/>
    </location>
</feature>
<keyword evidence="5" id="KW-1185">Reference proteome</keyword>
<dbReference type="InterPro" id="IPR029466">
    <property type="entry name" value="NAM-associated_C"/>
</dbReference>
<evidence type="ECO:0000256" key="1">
    <source>
        <dbReference type="SAM" id="Coils"/>
    </source>
</evidence>
<dbReference type="Proteomes" id="UP001341281">
    <property type="component" value="Chromosome 09"/>
</dbReference>
<feature type="domain" description="No apical meristem-associated C-terminal" evidence="3">
    <location>
        <begin position="199"/>
        <end position="370"/>
    </location>
</feature>
<feature type="compositionally biased region" description="Polar residues" evidence="2">
    <location>
        <begin position="230"/>
        <end position="242"/>
    </location>
</feature>
<keyword evidence="1" id="KW-0175">Coiled coil</keyword>